<dbReference type="FunFam" id="1.10.510.10:FF:000021">
    <property type="entry name" value="Serine/threonine protein kinase"/>
    <property type="match status" value="1"/>
</dbReference>
<keyword evidence="7" id="KW-0802">TPR repeat</keyword>
<dbReference type="InterPro" id="IPR008271">
    <property type="entry name" value="Ser/Thr_kinase_AS"/>
</dbReference>
<proteinExistence type="predicted"/>
<evidence type="ECO:0000256" key="9">
    <source>
        <dbReference type="SAM" id="Phobius"/>
    </source>
</evidence>
<feature type="binding site" evidence="8">
    <location>
        <position position="40"/>
    </location>
    <ligand>
        <name>ATP</name>
        <dbReference type="ChEBI" id="CHEBI:30616"/>
    </ligand>
</feature>
<keyword evidence="2" id="KW-0723">Serine/threonine-protein kinase</keyword>
<feature type="domain" description="Protein kinase" evidence="10">
    <location>
        <begin position="11"/>
        <end position="271"/>
    </location>
</feature>
<protein>
    <recommendedName>
        <fullName evidence="1">non-specific serine/threonine protein kinase</fullName>
        <ecNumber evidence="1">2.7.11.1</ecNumber>
    </recommendedName>
</protein>
<dbReference type="PANTHER" id="PTHR43289">
    <property type="entry name" value="MITOGEN-ACTIVATED PROTEIN KINASE KINASE KINASE 20-RELATED"/>
    <property type="match status" value="1"/>
</dbReference>
<dbReference type="GO" id="GO:0004674">
    <property type="term" value="F:protein serine/threonine kinase activity"/>
    <property type="evidence" value="ECO:0007669"/>
    <property type="project" value="UniProtKB-KW"/>
</dbReference>
<dbReference type="PANTHER" id="PTHR43289:SF34">
    <property type="entry name" value="SERINE_THREONINE-PROTEIN KINASE YBDM-RELATED"/>
    <property type="match status" value="1"/>
</dbReference>
<comment type="caution">
    <text evidence="11">The sequence shown here is derived from an EMBL/GenBank/DDBJ whole genome shotgun (WGS) entry which is preliminary data.</text>
</comment>
<dbReference type="InterPro" id="IPR011009">
    <property type="entry name" value="Kinase-like_dom_sf"/>
</dbReference>
<dbReference type="SMART" id="SM00028">
    <property type="entry name" value="TPR"/>
    <property type="match status" value="2"/>
</dbReference>
<dbReference type="EC" id="2.7.11.1" evidence="1"/>
<feature type="transmembrane region" description="Helical" evidence="9">
    <location>
        <begin position="498"/>
        <end position="519"/>
    </location>
</feature>
<keyword evidence="9" id="KW-1133">Transmembrane helix</keyword>
<evidence type="ECO:0000256" key="1">
    <source>
        <dbReference type="ARBA" id="ARBA00012513"/>
    </source>
</evidence>
<dbReference type="InterPro" id="IPR000719">
    <property type="entry name" value="Prot_kinase_dom"/>
</dbReference>
<name>A0A2N1PSL4_9BACT</name>
<evidence type="ECO:0000256" key="6">
    <source>
        <dbReference type="ARBA" id="ARBA00022840"/>
    </source>
</evidence>
<dbReference type="Pfam" id="PF00069">
    <property type="entry name" value="Pkinase"/>
    <property type="match status" value="1"/>
</dbReference>
<keyword evidence="3" id="KW-0808">Transferase</keyword>
<dbReference type="Gene3D" id="1.25.40.10">
    <property type="entry name" value="Tetratricopeptide repeat domain"/>
    <property type="match status" value="1"/>
</dbReference>
<keyword evidence="4 8" id="KW-0547">Nucleotide-binding</keyword>
<evidence type="ECO:0000313" key="12">
    <source>
        <dbReference type="Proteomes" id="UP000233256"/>
    </source>
</evidence>
<organism evidence="11 12">
    <name type="scientific">Candidatus Wallbacteria bacterium HGW-Wallbacteria-1</name>
    <dbReference type="NCBI Taxonomy" id="2013854"/>
    <lineage>
        <taxon>Bacteria</taxon>
        <taxon>Candidatus Walliibacteriota</taxon>
    </lineage>
</organism>
<dbReference type="Pfam" id="PF13414">
    <property type="entry name" value="TPR_11"/>
    <property type="match status" value="1"/>
</dbReference>
<evidence type="ECO:0000256" key="3">
    <source>
        <dbReference type="ARBA" id="ARBA00022679"/>
    </source>
</evidence>
<dbReference type="CDD" id="cd14014">
    <property type="entry name" value="STKc_PknB_like"/>
    <property type="match status" value="1"/>
</dbReference>
<dbReference type="SUPFAM" id="SSF56112">
    <property type="entry name" value="Protein kinase-like (PK-like)"/>
    <property type="match status" value="1"/>
</dbReference>
<dbReference type="SMART" id="SM00220">
    <property type="entry name" value="S_TKc"/>
    <property type="match status" value="1"/>
</dbReference>
<keyword evidence="9" id="KW-0472">Membrane</keyword>
<dbReference type="AlphaFoldDB" id="A0A2N1PSL4"/>
<evidence type="ECO:0000256" key="8">
    <source>
        <dbReference type="PROSITE-ProRule" id="PRU10141"/>
    </source>
</evidence>
<evidence type="ECO:0000259" key="10">
    <source>
        <dbReference type="PROSITE" id="PS50011"/>
    </source>
</evidence>
<dbReference type="SUPFAM" id="SSF48452">
    <property type="entry name" value="TPR-like"/>
    <property type="match status" value="1"/>
</dbReference>
<keyword evidence="5" id="KW-0418">Kinase</keyword>
<evidence type="ECO:0000313" key="11">
    <source>
        <dbReference type="EMBL" id="PKK91331.1"/>
    </source>
</evidence>
<feature type="repeat" description="TPR" evidence="7">
    <location>
        <begin position="334"/>
        <end position="367"/>
    </location>
</feature>
<dbReference type="PROSITE" id="PS50011">
    <property type="entry name" value="PROTEIN_KINASE_DOM"/>
    <property type="match status" value="1"/>
</dbReference>
<keyword evidence="6 8" id="KW-0067">ATP-binding</keyword>
<evidence type="ECO:0000256" key="4">
    <source>
        <dbReference type="ARBA" id="ARBA00022741"/>
    </source>
</evidence>
<sequence length="614" mass="69875">MLQKGHTIKNYTILERVGFGGMATVYNGYDSSRDELVAIKVLSEQYSQEKNFVKRFQKEADILRKLVHPNIVGMVDSGIESGHHFMVMEYVRGKSIADIIEEEGPFAVDRACKIMVQSASALSFAHQQQVIHRDIKPHNIMVGKDDLVKILDFGIARLEGSEGLTQTGAMMGTLYYVSPEQVKGQYVDQRSDIFSLGATFYEMLTGTVPVKGKSQIEVVMAHMKEAIVRPSDYRPEVPAVLDRIVMKALAKDPGERYQTCGQFSEDITKFLNGELTLDEIDERSLEEQVDDIPFEELDPIQRHVKVGQQYFKENKIYNAISEFNKAIELNPEEYRIYYELGVVYWQADMTADSIECMQKVLELKPDHEEARIYIEKYYAKFEKQVTKDEVRPDDQAGAVRFKIDPRWVQLTPYKDPMLTLGMSVALPGTGHLYIGKKIQGIVIMLLFVLLAGGWFFRDDAKKHFRSSRSIPPVIKVYFSQFLKLDQEKGRVAAYDTLLQGYTGVFGFIFLLTFLTPYTWVKNHNLLGFVTEVKENNYLEINLGNQRGLALDMKLNVLKHPIGLDAAAYERLTVDETHIGTVTMTEVFDSYSVGKFEPLEGMFLTPGLGDKVRPC</sequence>
<dbReference type="PROSITE" id="PS00107">
    <property type="entry name" value="PROTEIN_KINASE_ATP"/>
    <property type="match status" value="1"/>
</dbReference>
<dbReference type="InterPro" id="IPR019734">
    <property type="entry name" value="TPR_rpt"/>
</dbReference>
<dbReference type="Gene3D" id="3.30.200.20">
    <property type="entry name" value="Phosphorylase Kinase, domain 1"/>
    <property type="match status" value="1"/>
</dbReference>
<accession>A0A2N1PSL4</accession>
<keyword evidence="9" id="KW-0812">Transmembrane</keyword>
<feature type="repeat" description="TPR" evidence="7">
    <location>
        <begin position="300"/>
        <end position="333"/>
    </location>
</feature>
<dbReference type="GO" id="GO:0005524">
    <property type="term" value="F:ATP binding"/>
    <property type="evidence" value="ECO:0007669"/>
    <property type="project" value="UniProtKB-UniRule"/>
</dbReference>
<evidence type="ECO:0000256" key="7">
    <source>
        <dbReference type="PROSITE-ProRule" id="PRU00339"/>
    </source>
</evidence>
<dbReference type="PROSITE" id="PS00108">
    <property type="entry name" value="PROTEIN_KINASE_ST"/>
    <property type="match status" value="1"/>
</dbReference>
<dbReference type="Gene3D" id="1.10.510.10">
    <property type="entry name" value="Transferase(Phosphotransferase) domain 1"/>
    <property type="match status" value="1"/>
</dbReference>
<dbReference type="InterPro" id="IPR011990">
    <property type="entry name" value="TPR-like_helical_dom_sf"/>
</dbReference>
<evidence type="ECO:0000256" key="2">
    <source>
        <dbReference type="ARBA" id="ARBA00022527"/>
    </source>
</evidence>
<evidence type="ECO:0000256" key="5">
    <source>
        <dbReference type="ARBA" id="ARBA00022777"/>
    </source>
</evidence>
<dbReference type="InterPro" id="IPR017441">
    <property type="entry name" value="Protein_kinase_ATP_BS"/>
</dbReference>
<dbReference type="EMBL" id="PGXC01000003">
    <property type="protein sequence ID" value="PKK91331.1"/>
    <property type="molecule type" value="Genomic_DNA"/>
</dbReference>
<dbReference type="Proteomes" id="UP000233256">
    <property type="component" value="Unassembled WGS sequence"/>
</dbReference>
<feature type="transmembrane region" description="Helical" evidence="9">
    <location>
        <begin position="438"/>
        <end position="456"/>
    </location>
</feature>
<dbReference type="PROSITE" id="PS50005">
    <property type="entry name" value="TPR"/>
    <property type="match status" value="2"/>
</dbReference>
<reference evidence="11 12" key="1">
    <citation type="journal article" date="2017" name="ISME J.">
        <title>Potential for microbial H2 and metal transformations associated with novel bacteria and archaea in deep terrestrial subsurface sediments.</title>
        <authorList>
            <person name="Hernsdorf A.W."/>
            <person name="Amano Y."/>
            <person name="Miyakawa K."/>
            <person name="Ise K."/>
            <person name="Suzuki Y."/>
            <person name="Anantharaman K."/>
            <person name="Probst A."/>
            <person name="Burstein D."/>
            <person name="Thomas B.C."/>
            <person name="Banfield J.F."/>
        </authorList>
    </citation>
    <scope>NUCLEOTIDE SEQUENCE [LARGE SCALE GENOMIC DNA]</scope>
    <source>
        <strain evidence="11">HGW-Wallbacteria-1</strain>
    </source>
</reference>
<gene>
    <name evidence="11" type="ORF">CVV64_06065</name>
</gene>